<dbReference type="Pfam" id="PF01565">
    <property type="entry name" value="FAD_binding_4"/>
    <property type="match status" value="1"/>
</dbReference>
<dbReference type="SUPFAM" id="SSF56176">
    <property type="entry name" value="FAD-binding/transporter-associated domain-like"/>
    <property type="match status" value="1"/>
</dbReference>
<dbReference type="GeneID" id="93368605"/>
<dbReference type="InterPro" id="IPR016166">
    <property type="entry name" value="FAD-bd_PCMH"/>
</dbReference>
<dbReference type="Gene3D" id="3.30.465.10">
    <property type="match status" value="1"/>
</dbReference>
<evidence type="ECO:0000256" key="1">
    <source>
        <dbReference type="ARBA" id="ARBA00022630"/>
    </source>
</evidence>
<accession>A0AAN0VH30</accession>
<dbReference type="InterPro" id="IPR016164">
    <property type="entry name" value="FAD-linked_Oxase-like_C"/>
</dbReference>
<dbReference type="PROSITE" id="PS51387">
    <property type="entry name" value="FAD_PCMH"/>
    <property type="match status" value="1"/>
</dbReference>
<reference evidence="4 5" key="1">
    <citation type="journal article" date="2014" name="ISME J.">
        <title>Adaptation of an abundant Roseobacter RCA organism to pelagic systems revealed by genomic and transcriptomic analyses.</title>
        <authorList>
            <person name="Voget S."/>
            <person name="Wemheuer B."/>
            <person name="Brinkhoff T."/>
            <person name="Vollmers J."/>
            <person name="Dietrich S."/>
            <person name="Giebel H.A."/>
            <person name="Beardsley C."/>
            <person name="Sardemann C."/>
            <person name="Bakenhus I."/>
            <person name="Billerbeck S."/>
            <person name="Daniel R."/>
            <person name="Simon M."/>
        </authorList>
    </citation>
    <scope>NUCLEOTIDE SEQUENCE [LARGE SCALE GENOMIC DNA]</scope>
    <source>
        <strain evidence="4 5">RCA23</strain>
    </source>
</reference>
<keyword evidence="1" id="KW-0285">Flavoprotein</keyword>
<proteinExistence type="predicted"/>
<protein>
    <submittedName>
        <fullName evidence="4">Glycolate oxidase subunit GlcE</fullName>
    </submittedName>
</protein>
<organism evidence="4 5">
    <name type="scientific">Planktomarina temperata RCA23</name>
    <dbReference type="NCBI Taxonomy" id="666509"/>
    <lineage>
        <taxon>Bacteria</taxon>
        <taxon>Pseudomonadati</taxon>
        <taxon>Pseudomonadota</taxon>
        <taxon>Alphaproteobacteria</taxon>
        <taxon>Rhodobacterales</taxon>
        <taxon>Paracoccaceae</taxon>
        <taxon>Planktomarina</taxon>
    </lineage>
</organism>
<dbReference type="SUPFAM" id="SSF55103">
    <property type="entry name" value="FAD-linked oxidases, C-terminal domain"/>
    <property type="match status" value="1"/>
</dbReference>
<dbReference type="KEGG" id="ptp:RCA23_c01200"/>
<evidence type="ECO:0000313" key="5">
    <source>
        <dbReference type="Proteomes" id="UP000028680"/>
    </source>
</evidence>
<gene>
    <name evidence="4" type="primary">glcE</name>
    <name evidence="4" type="ORF">RCA23_c01200</name>
</gene>
<dbReference type="AlphaFoldDB" id="A0AAN0VH30"/>
<evidence type="ECO:0000259" key="3">
    <source>
        <dbReference type="PROSITE" id="PS51387"/>
    </source>
</evidence>
<dbReference type="EMBL" id="CP003984">
    <property type="protein sequence ID" value="AII85687.1"/>
    <property type="molecule type" value="Genomic_DNA"/>
</dbReference>
<dbReference type="GO" id="GO:0071949">
    <property type="term" value="F:FAD binding"/>
    <property type="evidence" value="ECO:0007669"/>
    <property type="project" value="InterPro"/>
</dbReference>
<dbReference type="PANTHER" id="PTHR11748">
    <property type="entry name" value="D-LACTATE DEHYDROGENASE"/>
    <property type="match status" value="1"/>
</dbReference>
<dbReference type="InterPro" id="IPR006094">
    <property type="entry name" value="Oxid_FAD_bind_N"/>
</dbReference>
<evidence type="ECO:0000313" key="4">
    <source>
        <dbReference type="EMBL" id="AII85687.1"/>
    </source>
</evidence>
<feature type="domain" description="FAD-binding PCMH-type" evidence="3">
    <location>
        <begin position="1"/>
        <end position="177"/>
    </location>
</feature>
<sequence length="389" mass="41549">MSEILYPEDEAALAAALREARGPLQIMGGGTRQIGRIAPAQALSTRRVQGITLYEPGAMTLVAKTGTAIEDIEAVLAAEKQRLAFEPMDHRAILGTSGQPTLGGVIAANVSGPRRIQVGAARDFALGVTFVDGTGQVLSNGGRVMKNVTGYDLVKLMSGSWGTLGVLTEVALKVLPVSETQATLKIHVTTWADAVGCMSAALGTPFDVSGAATVQAEDGGFDCLIRVEGFETSVQYRASELTQRLAKFGAVDVVDDPWAEVKDLRSWAALDTVWRISVRPTDSLRVIDLMQDLQKEPGFHCQLDWGGGLIWLGLEAAQIANAQAGLALHQALQTHVAQLSGHATLVKSGLLRDQELCHFQPLGRAIEHVSQTLREKFDPRGILNPGRMS</sequence>
<keyword evidence="2" id="KW-0274">FAD</keyword>
<dbReference type="RefSeq" id="WP_044048563.1">
    <property type="nucleotide sequence ID" value="NZ_CP003984.1"/>
</dbReference>
<dbReference type="PANTHER" id="PTHR11748:SF103">
    <property type="entry name" value="GLYCOLATE OXIDASE SUBUNIT GLCE"/>
    <property type="match status" value="1"/>
</dbReference>
<dbReference type="InterPro" id="IPR016169">
    <property type="entry name" value="FAD-bd_PCMH_sub2"/>
</dbReference>
<dbReference type="InterPro" id="IPR036318">
    <property type="entry name" value="FAD-bd_PCMH-like_sf"/>
</dbReference>
<dbReference type="GO" id="GO:0003824">
    <property type="term" value="F:catalytic activity"/>
    <property type="evidence" value="ECO:0007669"/>
    <property type="project" value="InterPro"/>
</dbReference>
<dbReference type="Proteomes" id="UP000028680">
    <property type="component" value="Chromosome"/>
</dbReference>
<keyword evidence="5" id="KW-1185">Reference proteome</keyword>
<evidence type="ECO:0000256" key="2">
    <source>
        <dbReference type="ARBA" id="ARBA00022827"/>
    </source>
</evidence>
<name>A0AAN0VH30_9RHOB</name>